<dbReference type="AlphaFoldDB" id="A0AAD5TX93"/>
<organism evidence="1 2">
    <name type="scientific">Clydaea vesicula</name>
    <dbReference type="NCBI Taxonomy" id="447962"/>
    <lineage>
        <taxon>Eukaryota</taxon>
        <taxon>Fungi</taxon>
        <taxon>Fungi incertae sedis</taxon>
        <taxon>Chytridiomycota</taxon>
        <taxon>Chytridiomycota incertae sedis</taxon>
        <taxon>Chytridiomycetes</taxon>
        <taxon>Lobulomycetales</taxon>
        <taxon>Lobulomycetaceae</taxon>
        <taxon>Clydaea</taxon>
    </lineage>
</organism>
<dbReference type="Gene3D" id="2.60.120.330">
    <property type="entry name" value="B-lactam Antibiotic, Isopenicillin N Synthase, Chain"/>
    <property type="match status" value="1"/>
</dbReference>
<dbReference type="SUPFAM" id="SSF51197">
    <property type="entry name" value="Clavaminate synthase-like"/>
    <property type="match status" value="1"/>
</dbReference>
<evidence type="ECO:0008006" key="3">
    <source>
        <dbReference type="Google" id="ProtNLM"/>
    </source>
</evidence>
<name>A0AAD5TX93_9FUNG</name>
<comment type="caution">
    <text evidence="1">The sequence shown here is derived from an EMBL/GenBank/DDBJ whole genome shotgun (WGS) entry which is preliminary data.</text>
</comment>
<dbReference type="EMBL" id="JADGJW010000671">
    <property type="protein sequence ID" value="KAJ3213851.1"/>
    <property type="molecule type" value="Genomic_DNA"/>
</dbReference>
<gene>
    <name evidence="1" type="ORF">HK099_007166</name>
</gene>
<protein>
    <recommendedName>
        <fullName evidence="3">Non-haem dioxygenase N-terminal domain-containing protein</fullName>
    </recommendedName>
</protein>
<sequence>MTVNQVTIAQPVLLDYNDLLNPNADLNSLIDKAFGNKTGSLGVCLVKNVPDLPLLRKNLLLLASEFTKLPSQTINKYVHQQSTYSFGWSHGKEIMNGKPDFAKGSYYNNPTYEIPPSSKDPEYVKSNPFYGHQNIWPNQELPQLQPAFMDLGKKIVDVGILLAKHCDKFINKDLSTKKDLITNAIEKSETHKARLLHYFPITPEDVKETSDGGNLDSWCGLHVDHSMLTGLTSAMFVDESIYPFEEKDKSSPEMKDILKTAGLYIKDRDDHYIKVNIPADCLAFQIGEAAQVASNGLFISTPHLVKGASAPFLARNTFAVFMQPNIDYKLNDTTTFLDFTEEVFKRHY</sequence>
<dbReference type="PANTHER" id="PTHR48420">
    <property type="entry name" value="NON-HAEM DIOXYGENASE N-TERMINAL DOMAIN-CONTAINING PROTEIN"/>
    <property type="match status" value="1"/>
</dbReference>
<evidence type="ECO:0000313" key="2">
    <source>
        <dbReference type="Proteomes" id="UP001211065"/>
    </source>
</evidence>
<dbReference type="PANTHER" id="PTHR48420:SF1">
    <property type="entry name" value="NON-HAEM DIOXYGENASE N-TERMINAL DOMAIN-CONTAINING PROTEIN"/>
    <property type="match status" value="1"/>
</dbReference>
<dbReference type="InterPro" id="IPR027443">
    <property type="entry name" value="IPNS-like_sf"/>
</dbReference>
<evidence type="ECO:0000313" key="1">
    <source>
        <dbReference type="EMBL" id="KAJ3213851.1"/>
    </source>
</evidence>
<dbReference type="Proteomes" id="UP001211065">
    <property type="component" value="Unassembled WGS sequence"/>
</dbReference>
<reference evidence="1" key="1">
    <citation type="submission" date="2020-05" db="EMBL/GenBank/DDBJ databases">
        <title>Phylogenomic resolution of chytrid fungi.</title>
        <authorList>
            <person name="Stajich J.E."/>
            <person name="Amses K."/>
            <person name="Simmons R."/>
            <person name="Seto K."/>
            <person name="Myers J."/>
            <person name="Bonds A."/>
            <person name="Quandt C.A."/>
            <person name="Barry K."/>
            <person name="Liu P."/>
            <person name="Grigoriev I."/>
            <person name="Longcore J.E."/>
            <person name="James T.Y."/>
        </authorList>
    </citation>
    <scope>NUCLEOTIDE SEQUENCE</scope>
    <source>
        <strain evidence="1">JEL0476</strain>
    </source>
</reference>
<proteinExistence type="predicted"/>
<accession>A0AAD5TX93</accession>
<keyword evidence="2" id="KW-1185">Reference proteome</keyword>